<comment type="caution">
    <text evidence="5">The sequence shown here is derived from an EMBL/GenBank/DDBJ whole genome shotgun (WGS) entry which is preliminary data.</text>
</comment>
<dbReference type="RefSeq" id="WP_137997097.1">
    <property type="nucleotide sequence ID" value="NZ_SJDU01000001.1"/>
</dbReference>
<dbReference type="Pfam" id="PF00294">
    <property type="entry name" value="PfkB"/>
    <property type="match status" value="1"/>
</dbReference>
<dbReference type="Gene3D" id="3.40.1190.20">
    <property type="match status" value="1"/>
</dbReference>
<sequence>MSYIVGLGELMLRLSSLDSERLLQSAMLNATFGGVEANVCVSAARFGLNARYVTAFPDNALGRKAEELLLGQKVDTSCIVWKGKRLGLYFLDMGYDHRPSSVTYDREYSAISEISHADFDWDKIFYDAEYFHITGVTPGISESARELTIYAVKEAKKRNVKVSCDINYRKKLWKYGKNIWDVMPEIVEQSDILFANEYDAVKILGIKSDLDVDGVINDEEYTDLMERTIKKYNLSSVITTKREVKSSSYNIFSSKAIMNGKLYKSKKYDINNIVDRVGSGDAFVGGILSGLYLFDNPQDILEFATASSCIKHTIYGDWNITSKEEVISLMNSKGSGDVSR</sequence>
<proteinExistence type="inferred from homology"/>
<dbReference type="InterPro" id="IPR011611">
    <property type="entry name" value="PfkB_dom"/>
</dbReference>
<dbReference type="PANTHER" id="PTHR43320">
    <property type="entry name" value="SUGAR KINASE"/>
    <property type="match status" value="1"/>
</dbReference>
<comment type="similarity">
    <text evidence="1">Belongs to the carbohydrate kinase PfkB family.</text>
</comment>
<evidence type="ECO:0000256" key="2">
    <source>
        <dbReference type="ARBA" id="ARBA00022679"/>
    </source>
</evidence>
<protein>
    <submittedName>
        <fullName evidence="5">Sugar kinase</fullName>
    </submittedName>
</protein>
<organism evidence="5 6">
    <name type="scientific">Brachyspira catarrhinii</name>
    <dbReference type="NCBI Taxonomy" id="2528966"/>
    <lineage>
        <taxon>Bacteria</taxon>
        <taxon>Pseudomonadati</taxon>
        <taxon>Spirochaetota</taxon>
        <taxon>Spirochaetia</taxon>
        <taxon>Brachyspirales</taxon>
        <taxon>Brachyspiraceae</taxon>
        <taxon>Brachyspira</taxon>
    </lineage>
</organism>
<keyword evidence="3 5" id="KW-0418">Kinase</keyword>
<dbReference type="GO" id="GO:0016301">
    <property type="term" value="F:kinase activity"/>
    <property type="evidence" value="ECO:0007669"/>
    <property type="project" value="UniProtKB-KW"/>
</dbReference>
<evidence type="ECO:0000313" key="5">
    <source>
        <dbReference type="EMBL" id="TKZ36448.1"/>
    </source>
</evidence>
<accession>A0ABY2TV95</accession>
<dbReference type="InterPro" id="IPR052700">
    <property type="entry name" value="Carb_kinase_PfkB-like"/>
</dbReference>
<name>A0ABY2TV95_9SPIR</name>
<feature type="domain" description="Carbohydrate kinase PfkB" evidence="4">
    <location>
        <begin position="1"/>
        <end position="311"/>
    </location>
</feature>
<evidence type="ECO:0000256" key="3">
    <source>
        <dbReference type="ARBA" id="ARBA00022777"/>
    </source>
</evidence>
<evidence type="ECO:0000259" key="4">
    <source>
        <dbReference type="Pfam" id="PF00294"/>
    </source>
</evidence>
<dbReference type="SUPFAM" id="SSF53613">
    <property type="entry name" value="Ribokinase-like"/>
    <property type="match status" value="1"/>
</dbReference>
<dbReference type="PANTHER" id="PTHR43320:SF2">
    <property type="entry name" value="2-DEHYDRO-3-DEOXYGLUCONOKINASE_2-DEHYDRO-3-DEOXYGALACTONOKINASE"/>
    <property type="match status" value="1"/>
</dbReference>
<keyword evidence="6" id="KW-1185">Reference proteome</keyword>
<reference evidence="5 6" key="1">
    <citation type="journal article" date="2019" name="Anaerobe">
        <title>Brachyspira catarrhinii sp. nov., an anaerobic intestinal spirochaete isolated from vervet monkeys may have been misidentified as Brachyspira aalborgi in previous studies.</title>
        <authorList>
            <person name="Phillips N.D."/>
            <person name="La T."/>
            <person name="Hampson D.J."/>
        </authorList>
    </citation>
    <scope>NUCLEOTIDE SEQUENCE [LARGE SCALE GENOMIC DNA]</scope>
    <source>
        <strain evidence="5 6">Z12</strain>
    </source>
</reference>
<dbReference type="InterPro" id="IPR029056">
    <property type="entry name" value="Ribokinase-like"/>
</dbReference>
<evidence type="ECO:0000313" key="6">
    <source>
        <dbReference type="Proteomes" id="UP000310168"/>
    </source>
</evidence>
<dbReference type="CDD" id="cd01166">
    <property type="entry name" value="KdgK"/>
    <property type="match status" value="1"/>
</dbReference>
<dbReference type="Proteomes" id="UP000310168">
    <property type="component" value="Unassembled WGS sequence"/>
</dbReference>
<gene>
    <name evidence="5" type="ORF">EZH24_00070</name>
</gene>
<dbReference type="EMBL" id="SJDU01000001">
    <property type="protein sequence ID" value="TKZ36448.1"/>
    <property type="molecule type" value="Genomic_DNA"/>
</dbReference>
<evidence type="ECO:0000256" key="1">
    <source>
        <dbReference type="ARBA" id="ARBA00010688"/>
    </source>
</evidence>
<keyword evidence="2" id="KW-0808">Transferase</keyword>